<dbReference type="Pfam" id="PF00041">
    <property type="entry name" value="fn3"/>
    <property type="match status" value="1"/>
</dbReference>
<dbReference type="SMART" id="SM00408">
    <property type="entry name" value="IGc2"/>
    <property type="match status" value="3"/>
</dbReference>
<dbReference type="SMART" id="SM00409">
    <property type="entry name" value="IG"/>
    <property type="match status" value="3"/>
</dbReference>
<feature type="domain" description="Ig-like" evidence="3">
    <location>
        <begin position="32"/>
        <end position="126"/>
    </location>
</feature>
<dbReference type="InterPro" id="IPR050958">
    <property type="entry name" value="Cell_Adh-Cytoskel_Orgn"/>
</dbReference>
<dbReference type="PANTHER" id="PTHR45080">
    <property type="entry name" value="CONTACTIN 5"/>
    <property type="match status" value="1"/>
</dbReference>
<evidence type="ECO:0000313" key="6">
    <source>
        <dbReference type="Proteomes" id="UP001381693"/>
    </source>
</evidence>
<dbReference type="GO" id="GO:0050808">
    <property type="term" value="P:synapse organization"/>
    <property type="evidence" value="ECO:0007669"/>
    <property type="project" value="TreeGrafter"/>
</dbReference>
<feature type="domain" description="Ig-like" evidence="3">
    <location>
        <begin position="135"/>
        <end position="220"/>
    </location>
</feature>
<dbReference type="InterPro" id="IPR013783">
    <property type="entry name" value="Ig-like_fold"/>
</dbReference>
<dbReference type="CDD" id="cd00063">
    <property type="entry name" value="FN3"/>
    <property type="match status" value="1"/>
</dbReference>
<comment type="caution">
    <text evidence="5">The sequence shown here is derived from an EMBL/GenBank/DDBJ whole genome shotgun (WGS) entry which is preliminary data.</text>
</comment>
<dbReference type="InterPro" id="IPR003598">
    <property type="entry name" value="Ig_sub2"/>
</dbReference>
<keyword evidence="6" id="KW-1185">Reference proteome</keyword>
<protein>
    <recommendedName>
        <fullName evidence="7">Neurotrimin</fullName>
    </recommendedName>
</protein>
<feature type="non-terminal residue" evidence="5">
    <location>
        <position position="1"/>
    </location>
</feature>
<reference evidence="5 6" key="1">
    <citation type="submission" date="2023-11" db="EMBL/GenBank/DDBJ databases">
        <title>Halocaridina rubra genome assembly.</title>
        <authorList>
            <person name="Smith C."/>
        </authorList>
    </citation>
    <scope>NUCLEOTIDE SEQUENCE [LARGE SCALE GENOMIC DNA]</scope>
    <source>
        <strain evidence="5">EP-1</strain>
        <tissue evidence="5">Whole</tissue>
    </source>
</reference>
<dbReference type="Proteomes" id="UP001381693">
    <property type="component" value="Unassembled WGS sequence"/>
</dbReference>
<evidence type="ECO:0000256" key="1">
    <source>
        <dbReference type="ARBA" id="ARBA00022737"/>
    </source>
</evidence>
<evidence type="ECO:0000313" key="5">
    <source>
        <dbReference type="EMBL" id="KAK7071175.1"/>
    </source>
</evidence>
<dbReference type="PROSITE" id="PS50835">
    <property type="entry name" value="IG_LIKE"/>
    <property type="match status" value="3"/>
</dbReference>
<dbReference type="Pfam" id="PF13927">
    <property type="entry name" value="Ig_3"/>
    <property type="match status" value="2"/>
</dbReference>
<evidence type="ECO:0008006" key="7">
    <source>
        <dbReference type="Google" id="ProtNLM"/>
    </source>
</evidence>
<dbReference type="GO" id="GO:0043025">
    <property type="term" value="C:neuronal cell body"/>
    <property type="evidence" value="ECO:0007669"/>
    <property type="project" value="TreeGrafter"/>
</dbReference>
<sequence length="511" mass="56661">LRTSLVEAGSPWNKGRDSDYYYEQLHPEDDLPVITTNNQEFAVNSGDPLILPCPIHNLGHFTLIWRRGGQILWVLQDRGNGPFVQSVSRDPRVSRNGTSLSIKGVLPDDENTYTCEISTRPPRSISHTLTVRVPPTIYPANNRSIMTIKMGDPAYLRCIVSGNPPPTVTWTKEIPGKPPLRMAEGVNYTITGSRPEDNGVYKCTADNGAVSAVHAFINLQVMYPPKVRVENEEVYGGVAYDAILACYVYAVPTPQVKWYRDNGAPVDPMRLSMAFDANKRYSLQFDKVQLEDFGYYTCNASNYMGNSSGLLRLTGRPKPVRYFSRSQGDKDTEYTLVWEAESYSPVLTYTIAYRNETDAAEQWVNFTVPGTTSSSFYHSKSHTFTDLKPGATYYVQISAKNEFGSSDVNETFAFTTYDPVSEAGGVTESQAPPLSEEDAVTVESPISNVEIDDTLLEVQEEEIFKSKETPSAAENSAISDGASETFGLTPQERRAQMVALVTAISLSSFFC</sequence>
<feature type="domain" description="Ig-like" evidence="3">
    <location>
        <begin position="225"/>
        <end position="314"/>
    </location>
</feature>
<dbReference type="InterPro" id="IPR003599">
    <property type="entry name" value="Ig_sub"/>
</dbReference>
<dbReference type="SMART" id="SM00406">
    <property type="entry name" value="IGv"/>
    <property type="match status" value="2"/>
</dbReference>
<dbReference type="SUPFAM" id="SSF48726">
    <property type="entry name" value="Immunoglobulin"/>
    <property type="match status" value="3"/>
</dbReference>
<gene>
    <name evidence="5" type="ORF">SK128_005202</name>
</gene>
<accession>A0AAN8WS01</accession>
<dbReference type="SUPFAM" id="SSF49265">
    <property type="entry name" value="Fibronectin type III"/>
    <property type="match status" value="1"/>
</dbReference>
<feature type="domain" description="Fibronectin type-III" evidence="4">
    <location>
        <begin position="316"/>
        <end position="419"/>
    </location>
</feature>
<dbReference type="Gene3D" id="2.60.40.10">
    <property type="entry name" value="Immunoglobulins"/>
    <property type="match status" value="4"/>
</dbReference>
<dbReference type="AlphaFoldDB" id="A0AAN8WS01"/>
<dbReference type="SMART" id="SM00060">
    <property type="entry name" value="FN3"/>
    <property type="match status" value="1"/>
</dbReference>
<keyword evidence="2" id="KW-0393">Immunoglobulin domain</keyword>
<organism evidence="5 6">
    <name type="scientific">Halocaridina rubra</name>
    <name type="common">Hawaiian red shrimp</name>
    <dbReference type="NCBI Taxonomy" id="373956"/>
    <lineage>
        <taxon>Eukaryota</taxon>
        <taxon>Metazoa</taxon>
        <taxon>Ecdysozoa</taxon>
        <taxon>Arthropoda</taxon>
        <taxon>Crustacea</taxon>
        <taxon>Multicrustacea</taxon>
        <taxon>Malacostraca</taxon>
        <taxon>Eumalacostraca</taxon>
        <taxon>Eucarida</taxon>
        <taxon>Decapoda</taxon>
        <taxon>Pleocyemata</taxon>
        <taxon>Caridea</taxon>
        <taxon>Atyoidea</taxon>
        <taxon>Atyidae</taxon>
        <taxon>Halocaridina</taxon>
    </lineage>
</organism>
<dbReference type="InterPro" id="IPR013106">
    <property type="entry name" value="Ig_V-set"/>
</dbReference>
<dbReference type="InterPro" id="IPR013098">
    <property type="entry name" value="Ig_I-set"/>
</dbReference>
<dbReference type="InterPro" id="IPR007110">
    <property type="entry name" value="Ig-like_dom"/>
</dbReference>
<evidence type="ECO:0000259" key="3">
    <source>
        <dbReference type="PROSITE" id="PS50835"/>
    </source>
</evidence>
<dbReference type="GO" id="GO:0005886">
    <property type="term" value="C:plasma membrane"/>
    <property type="evidence" value="ECO:0007669"/>
    <property type="project" value="TreeGrafter"/>
</dbReference>
<dbReference type="Pfam" id="PF07679">
    <property type="entry name" value="I-set"/>
    <property type="match status" value="1"/>
</dbReference>
<keyword evidence="1" id="KW-0677">Repeat</keyword>
<dbReference type="InterPro" id="IPR003961">
    <property type="entry name" value="FN3_dom"/>
</dbReference>
<dbReference type="EMBL" id="JAXCGZ010015125">
    <property type="protein sequence ID" value="KAK7071175.1"/>
    <property type="molecule type" value="Genomic_DNA"/>
</dbReference>
<dbReference type="GO" id="GO:0007156">
    <property type="term" value="P:homophilic cell adhesion via plasma membrane adhesion molecules"/>
    <property type="evidence" value="ECO:0007669"/>
    <property type="project" value="TreeGrafter"/>
</dbReference>
<name>A0AAN8WS01_HALRR</name>
<dbReference type="CDD" id="cd00096">
    <property type="entry name" value="Ig"/>
    <property type="match status" value="2"/>
</dbReference>
<dbReference type="InterPro" id="IPR036179">
    <property type="entry name" value="Ig-like_dom_sf"/>
</dbReference>
<evidence type="ECO:0000256" key="2">
    <source>
        <dbReference type="ARBA" id="ARBA00023319"/>
    </source>
</evidence>
<dbReference type="GO" id="GO:0008046">
    <property type="term" value="F:axon guidance receptor activity"/>
    <property type="evidence" value="ECO:0007669"/>
    <property type="project" value="TreeGrafter"/>
</dbReference>
<dbReference type="PROSITE" id="PS50853">
    <property type="entry name" value="FN3"/>
    <property type="match status" value="1"/>
</dbReference>
<evidence type="ECO:0000259" key="4">
    <source>
        <dbReference type="PROSITE" id="PS50853"/>
    </source>
</evidence>
<proteinExistence type="predicted"/>
<dbReference type="InterPro" id="IPR036116">
    <property type="entry name" value="FN3_sf"/>
</dbReference>
<dbReference type="PANTHER" id="PTHR45080:SF33">
    <property type="entry name" value="IG-LIKE DOMAIN-CONTAINING PROTEIN"/>
    <property type="match status" value="1"/>
</dbReference>
<dbReference type="GO" id="GO:0030424">
    <property type="term" value="C:axon"/>
    <property type="evidence" value="ECO:0007669"/>
    <property type="project" value="TreeGrafter"/>
</dbReference>